<organism evidence="2 3">
    <name type="scientific">Sphingomonas liriopis</name>
    <dbReference type="NCBI Taxonomy" id="2949094"/>
    <lineage>
        <taxon>Bacteria</taxon>
        <taxon>Pseudomonadati</taxon>
        <taxon>Pseudomonadota</taxon>
        <taxon>Alphaproteobacteria</taxon>
        <taxon>Sphingomonadales</taxon>
        <taxon>Sphingomonadaceae</taxon>
        <taxon>Sphingomonas</taxon>
    </lineage>
</organism>
<gene>
    <name evidence="2" type="ORF">M9979_01375</name>
</gene>
<dbReference type="Gene3D" id="3.90.1580.10">
    <property type="entry name" value="paralog of FGE (formylglycine-generating enzyme)"/>
    <property type="match status" value="1"/>
</dbReference>
<dbReference type="InterPro" id="IPR005532">
    <property type="entry name" value="SUMF_dom"/>
</dbReference>
<dbReference type="AlphaFoldDB" id="A0A9X2HSJ2"/>
<evidence type="ECO:0000259" key="1">
    <source>
        <dbReference type="Pfam" id="PF03781"/>
    </source>
</evidence>
<dbReference type="Proteomes" id="UP001139486">
    <property type="component" value="Unassembled WGS sequence"/>
</dbReference>
<proteinExistence type="predicted"/>
<reference evidence="2" key="1">
    <citation type="submission" date="2022-05" db="EMBL/GenBank/DDBJ databases">
        <title>Sphingomonas sp. strain RP10 Genome sequencing and assembly.</title>
        <authorList>
            <person name="Kim I."/>
        </authorList>
    </citation>
    <scope>NUCLEOTIDE SEQUENCE</scope>
    <source>
        <strain evidence="2">RP10</strain>
    </source>
</reference>
<protein>
    <submittedName>
        <fullName evidence="2">Formylglycine-generating enzyme family protein</fullName>
    </submittedName>
</protein>
<comment type="caution">
    <text evidence="2">The sequence shown here is derived from an EMBL/GenBank/DDBJ whole genome shotgun (WGS) entry which is preliminary data.</text>
</comment>
<dbReference type="PANTHER" id="PTHR23150">
    <property type="entry name" value="SULFATASE MODIFYING FACTOR 1, 2"/>
    <property type="match status" value="1"/>
</dbReference>
<dbReference type="InterPro" id="IPR016187">
    <property type="entry name" value="CTDL_fold"/>
</dbReference>
<dbReference type="InterPro" id="IPR051043">
    <property type="entry name" value="Sulfatase_Mod_Factor_Kinase"/>
</dbReference>
<dbReference type="InterPro" id="IPR042095">
    <property type="entry name" value="SUMF_sf"/>
</dbReference>
<dbReference type="GO" id="GO:0120147">
    <property type="term" value="F:formylglycine-generating oxidase activity"/>
    <property type="evidence" value="ECO:0007669"/>
    <property type="project" value="TreeGrafter"/>
</dbReference>
<evidence type="ECO:0000313" key="3">
    <source>
        <dbReference type="Proteomes" id="UP001139486"/>
    </source>
</evidence>
<dbReference type="RefSeq" id="WP_254287551.1">
    <property type="nucleotide sequence ID" value="NZ_JAMLDY010000001.1"/>
</dbReference>
<dbReference type="SUPFAM" id="SSF56436">
    <property type="entry name" value="C-type lectin-like"/>
    <property type="match status" value="1"/>
</dbReference>
<feature type="domain" description="Sulfatase-modifying factor enzyme-like" evidence="1">
    <location>
        <begin position="3"/>
        <end position="302"/>
    </location>
</feature>
<dbReference type="EMBL" id="JAMLDY010000001">
    <property type="protein sequence ID" value="MCP3733536.1"/>
    <property type="molecule type" value="Genomic_DNA"/>
</dbReference>
<evidence type="ECO:0000313" key="2">
    <source>
        <dbReference type="EMBL" id="MCP3733536.1"/>
    </source>
</evidence>
<name>A0A9X2HSJ2_9SPHN</name>
<sequence length="310" mass="34524">MRFVPGGRFRMGSDRFYPEEAPVREVRVDPFWIEVAPVTNRQFARFVAATGHVTVAERAPDPALYPGLLPEMAIAASMVFVPPPGPVGLDDPGRWWQYRPGADWRHPFGPDSMIDAMQDHPVVHVAYADAVAYAQWAGRDLPTEAEWEYAARGGRDGADYAWGDEPAPGGAMLANYWQGAFPGENLLLDGWARTSPVGTFPANDYGLADMIGNVWEWTSDWWSLPQPHRKRFKGACCVPANPRGGRERDSYDPALAGMRLGRKVLKGGSHLCADNYCRRYRPAARHPQDVDTTTSHIGFRCVLRVSESRL</sequence>
<dbReference type="Pfam" id="PF03781">
    <property type="entry name" value="FGE-sulfatase"/>
    <property type="match status" value="1"/>
</dbReference>
<keyword evidence="3" id="KW-1185">Reference proteome</keyword>
<accession>A0A9X2HSJ2</accession>
<dbReference type="PANTHER" id="PTHR23150:SF19">
    <property type="entry name" value="FORMYLGLYCINE-GENERATING ENZYME"/>
    <property type="match status" value="1"/>
</dbReference>